<dbReference type="OrthoDB" id="5912168at2759"/>
<dbReference type="SMART" id="SM00020">
    <property type="entry name" value="Tryp_SPc"/>
    <property type="match status" value="1"/>
</dbReference>
<feature type="signal peptide" evidence="4">
    <location>
        <begin position="1"/>
        <end position="16"/>
    </location>
</feature>
<dbReference type="PRINTS" id="PR00722">
    <property type="entry name" value="CHYMOTRYPSIN"/>
</dbReference>
<evidence type="ECO:0000256" key="1">
    <source>
        <dbReference type="ARBA" id="ARBA00023157"/>
    </source>
</evidence>
<reference evidence="6 7" key="1">
    <citation type="journal article" date="2015" name="Genome Biol.">
        <title>Comparative genomics of Steinernema reveals deeply conserved gene regulatory networks.</title>
        <authorList>
            <person name="Dillman A.R."/>
            <person name="Macchietto M."/>
            <person name="Porter C.F."/>
            <person name="Rogers A."/>
            <person name="Williams B."/>
            <person name="Antoshechkin I."/>
            <person name="Lee M.M."/>
            <person name="Goodwin Z."/>
            <person name="Lu X."/>
            <person name="Lewis E.E."/>
            <person name="Goodrich-Blair H."/>
            <person name="Stock S.P."/>
            <person name="Adams B.J."/>
            <person name="Sternberg P.W."/>
            <person name="Mortazavi A."/>
        </authorList>
    </citation>
    <scope>NUCLEOTIDE SEQUENCE [LARGE SCALE GENOMIC DNA]</scope>
    <source>
        <strain evidence="6 7">ALL</strain>
    </source>
</reference>
<dbReference type="Pfam" id="PF00089">
    <property type="entry name" value="Trypsin"/>
    <property type="match status" value="1"/>
</dbReference>
<dbReference type="GO" id="GO:0004252">
    <property type="term" value="F:serine-type endopeptidase activity"/>
    <property type="evidence" value="ECO:0007669"/>
    <property type="project" value="InterPro"/>
</dbReference>
<keyword evidence="1" id="KW-1015">Disulfide bond</keyword>
<evidence type="ECO:0000259" key="5">
    <source>
        <dbReference type="PROSITE" id="PS50240"/>
    </source>
</evidence>
<dbReference type="InterPro" id="IPR051487">
    <property type="entry name" value="Ser/Thr_Proteases_Immune/Dev"/>
</dbReference>
<evidence type="ECO:0000256" key="3">
    <source>
        <dbReference type="RuleBase" id="RU363034"/>
    </source>
</evidence>
<keyword evidence="3" id="KW-0645">Protease</keyword>
<dbReference type="PROSITE" id="PS00135">
    <property type="entry name" value="TRYPSIN_SER"/>
    <property type="match status" value="1"/>
</dbReference>
<dbReference type="InterPro" id="IPR009003">
    <property type="entry name" value="Peptidase_S1_PA"/>
</dbReference>
<proteinExistence type="inferred from homology"/>
<evidence type="ECO:0000256" key="4">
    <source>
        <dbReference type="SAM" id="SignalP"/>
    </source>
</evidence>
<dbReference type="InterPro" id="IPR018114">
    <property type="entry name" value="TRYPSIN_HIS"/>
</dbReference>
<gene>
    <name evidence="6" type="ORF">L596_030459</name>
</gene>
<evidence type="ECO:0000313" key="7">
    <source>
        <dbReference type="Proteomes" id="UP000298663"/>
    </source>
</evidence>
<dbReference type="PROSITE" id="PS00134">
    <property type="entry name" value="TRYPSIN_HIS"/>
    <property type="match status" value="1"/>
</dbReference>
<keyword evidence="3" id="KW-0378">Hydrolase</keyword>
<dbReference type="SUPFAM" id="SSF50494">
    <property type="entry name" value="Trypsin-like serine proteases"/>
    <property type="match status" value="1"/>
</dbReference>
<feature type="chain" id="PRO_5020694323" description="Peptidase S1 domain-containing protein" evidence="4">
    <location>
        <begin position="17"/>
        <end position="283"/>
    </location>
</feature>
<dbReference type="InterPro" id="IPR001254">
    <property type="entry name" value="Trypsin_dom"/>
</dbReference>
<dbReference type="InterPro" id="IPR033116">
    <property type="entry name" value="TRYPSIN_SER"/>
</dbReference>
<accession>A0A4U5LPH6</accession>
<protein>
    <recommendedName>
        <fullName evidence="5">Peptidase S1 domain-containing protein</fullName>
    </recommendedName>
</protein>
<comment type="similarity">
    <text evidence="2">Belongs to the peptidase S1 family. CLIP subfamily.</text>
</comment>
<keyword evidence="7" id="KW-1185">Reference proteome</keyword>
<name>A0A4U5LPH6_STECR</name>
<dbReference type="PANTHER" id="PTHR24256">
    <property type="entry name" value="TRYPTASE-RELATED"/>
    <property type="match status" value="1"/>
</dbReference>
<keyword evidence="3" id="KW-0720">Serine protease</keyword>
<organism evidence="6 7">
    <name type="scientific">Steinernema carpocapsae</name>
    <name type="common">Entomopathogenic nematode</name>
    <dbReference type="NCBI Taxonomy" id="34508"/>
    <lineage>
        <taxon>Eukaryota</taxon>
        <taxon>Metazoa</taxon>
        <taxon>Ecdysozoa</taxon>
        <taxon>Nematoda</taxon>
        <taxon>Chromadorea</taxon>
        <taxon>Rhabditida</taxon>
        <taxon>Tylenchina</taxon>
        <taxon>Panagrolaimomorpha</taxon>
        <taxon>Strongyloidoidea</taxon>
        <taxon>Steinernematidae</taxon>
        <taxon>Steinernema</taxon>
    </lineage>
</organism>
<dbReference type="Gene3D" id="2.40.10.10">
    <property type="entry name" value="Trypsin-like serine proteases"/>
    <property type="match status" value="2"/>
</dbReference>
<dbReference type="InterPro" id="IPR001314">
    <property type="entry name" value="Peptidase_S1A"/>
</dbReference>
<dbReference type="STRING" id="34508.A0A4U5LPH6"/>
<keyword evidence="4" id="KW-0732">Signal</keyword>
<reference evidence="6 7" key="2">
    <citation type="journal article" date="2019" name="G3 (Bethesda)">
        <title>Hybrid Assembly of the Genome of the Entomopathogenic Nematode Steinernema carpocapsae Identifies the X-Chromosome.</title>
        <authorList>
            <person name="Serra L."/>
            <person name="Macchietto M."/>
            <person name="Macias-Munoz A."/>
            <person name="McGill C.J."/>
            <person name="Rodriguez I.M."/>
            <person name="Rodriguez B."/>
            <person name="Murad R."/>
            <person name="Mortazavi A."/>
        </authorList>
    </citation>
    <scope>NUCLEOTIDE SEQUENCE [LARGE SCALE GENOMIC DNA]</scope>
    <source>
        <strain evidence="6 7">ALL</strain>
    </source>
</reference>
<dbReference type="Proteomes" id="UP000298663">
    <property type="component" value="Unassembled WGS sequence"/>
</dbReference>
<feature type="domain" description="Peptidase S1" evidence="5">
    <location>
        <begin position="42"/>
        <end position="274"/>
    </location>
</feature>
<dbReference type="AlphaFoldDB" id="A0A4U5LPH6"/>
<dbReference type="EMBL" id="AZBU02000014">
    <property type="protein sequence ID" value="TKR57809.1"/>
    <property type="molecule type" value="Genomic_DNA"/>
</dbReference>
<sequence length="283" mass="30768">MRSLCVFLALLGLSLASPLGASIQGHHELGDDVYQAQPSELIFGGVHSQLGQWPSQVFIHYMKNTTGKKYACGGTLLTPIYVLTAAHCTEDLISPSVAMTALTDITTAYKTPGVQIREIVSYVRHPDFDPDNTFLNDIAVLTLNASTLLNSTHATIIGYGVNLVIGNKPYPNRFLNYVDLPLKDHDWCVAQWKKESSDKVHIHPNQICYGADGKGSGIGDSGGSIQVLANGKWNQIGVISFGVGQPERMTQQNKYPSVGTRIAPSCRFIEEATEGAYKCLNDL</sequence>
<dbReference type="InterPro" id="IPR043504">
    <property type="entry name" value="Peptidase_S1_PA_chymotrypsin"/>
</dbReference>
<dbReference type="GO" id="GO:0006508">
    <property type="term" value="P:proteolysis"/>
    <property type="evidence" value="ECO:0007669"/>
    <property type="project" value="UniProtKB-KW"/>
</dbReference>
<comment type="caution">
    <text evidence="6">The sequence shown here is derived from an EMBL/GenBank/DDBJ whole genome shotgun (WGS) entry which is preliminary data.</text>
</comment>
<evidence type="ECO:0000256" key="2">
    <source>
        <dbReference type="ARBA" id="ARBA00024195"/>
    </source>
</evidence>
<evidence type="ECO:0000313" key="6">
    <source>
        <dbReference type="EMBL" id="TKR57809.1"/>
    </source>
</evidence>
<dbReference type="PROSITE" id="PS50240">
    <property type="entry name" value="TRYPSIN_DOM"/>
    <property type="match status" value="1"/>
</dbReference>